<dbReference type="Pfam" id="PF00717">
    <property type="entry name" value="Peptidase_S24"/>
    <property type="match status" value="1"/>
</dbReference>
<evidence type="ECO:0000256" key="2">
    <source>
        <dbReference type="ARBA" id="ARBA00023125"/>
    </source>
</evidence>
<dbReference type="GO" id="GO:0003677">
    <property type="term" value="F:DNA binding"/>
    <property type="evidence" value="ECO:0007669"/>
    <property type="project" value="UniProtKB-KW"/>
</dbReference>
<sequence>MKKTGETLKKIRKKNKITGEQLAELLDCSTQFIYSIESNKSKFPIKKLELIKNFINENDYSELLDAIKLDNESPILKEEKLKIKYIGQIKQKKIPFFPDIQASAGYGCLNEDETELEFIEVPEELAKPGNIAIRVFGESMEPEIKDGDTIVIETKCVECIKNKIIVVNYQGAVYLKKFVEEGNTCYLVSINPYYPRIKVLDKAELKVIGKLKGVMRYY</sequence>
<dbReference type="InterPro" id="IPR010982">
    <property type="entry name" value="Lambda_DNA-bd_dom_sf"/>
</dbReference>
<proteinExistence type="predicted"/>
<dbReference type="PROSITE" id="PS50943">
    <property type="entry name" value="HTH_CROC1"/>
    <property type="match status" value="1"/>
</dbReference>
<evidence type="ECO:0000256" key="3">
    <source>
        <dbReference type="ARBA" id="ARBA00023163"/>
    </source>
</evidence>
<evidence type="ECO:0000259" key="4">
    <source>
        <dbReference type="PROSITE" id="PS50943"/>
    </source>
</evidence>
<keyword evidence="2" id="KW-0238">DNA-binding</keyword>
<protein>
    <submittedName>
        <fullName evidence="5">Repressor protein CI</fullName>
    </submittedName>
</protein>
<keyword evidence="1" id="KW-0805">Transcription regulation</keyword>
<dbReference type="Gene3D" id="2.10.109.10">
    <property type="entry name" value="Umud Fragment, subunit A"/>
    <property type="match status" value="1"/>
</dbReference>
<dbReference type="Pfam" id="PF12844">
    <property type="entry name" value="HTH_19"/>
    <property type="match status" value="1"/>
</dbReference>
<dbReference type="InterPro" id="IPR001387">
    <property type="entry name" value="Cro/C1-type_HTH"/>
</dbReference>
<dbReference type="SMART" id="SM00530">
    <property type="entry name" value="HTH_XRE"/>
    <property type="match status" value="1"/>
</dbReference>
<feature type="domain" description="HTH cro/C1-type" evidence="4">
    <location>
        <begin position="8"/>
        <end position="63"/>
    </location>
</feature>
<dbReference type="InterPro" id="IPR039418">
    <property type="entry name" value="LexA-like"/>
</dbReference>
<dbReference type="Gene3D" id="1.10.260.40">
    <property type="entry name" value="lambda repressor-like DNA-binding domains"/>
    <property type="match status" value="1"/>
</dbReference>
<accession>A0A8S5SS36</accession>
<dbReference type="SUPFAM" id="SSF47413">
    <property type="entry name" value="lambda repressor-like DNA-binding domains"/>
    <property type="match status" value="1"/>
</dbReference>
<keyword evidence="3" id="KW-0804">Transcription</keyword>
<reference evidence="5" key="1">
    <citation type="journal article" date="2021" name="Proc. Natl. Acad. Sci. U.S.A.">
        <title>A Catalog of Tens of Thousands of Viruses from Human Metagenomes Reveals Hidden Associations with Chronic Diseases.</title>
        <authorList>
            <person name="Tisza M.J."/>
            <person name="Buck C.B."/>
        </authorList>
    </citation>
    <scope>NUCLEOTIDE SEQUENCE</scope>
    <source>
        <strain evidence="5">CtZ2t4</strain>
    </source>
</reference>
<organism evidence="5">
    <name type="scientific">Myoviridae sp. ctZ2t4</name>
    <dbReference type="NCBI Taxonomy" id="2827693"/>
    <lineage>
        <taxon>Viruses</taxon>
        <taxon>Duplodnaviria</taxon>
        <taxon>Heunggongvirae</taxon>
        <taxon>Uroviricota</taxon>
        <taxon>Caudoviricetes</taxon>
    </lineage>
</organism>
<dbReference type="PANTHER" id="PTHR40661:SF3">
    <property type="entry name" value="FELS-1 PROPHAGE TRANSCRIPTIONAL REGULATOR"/>
    <property type="match status" value="1"/>
</dbReference>
<dbReference type="InterPro" id="IPR015927">
    <property type="entry name" value="Peptidase_S24_S26A/B/C"/>
</dbReference>
<evidence type="ECO:0000256" key="1">
    <source>
        <dbReference type="ARBA" id="ARBA00023015"/>
    </source>
</evidence>
<dbReference type="InterPro" id="IPR036286">
    <property type="entry name" value="LexA/Signal_pep-like_sf"/>
</dbReference>
<dbReference type="SUPFAM" id="SSF51306">
    <property type="entry name" value="LexA/Signal peptidase"/>
    <property type="match status" value="1"/>
</dbReference>
<name>A0A8S5SS36_9CAUD</name>
<dbReference type="EMBL" id="BK032664">
    <property type="protein sequence ID" value="DAF53766.1"/>
    <property type="molecule type" value="Genomic_DNA"/>
</dbReference>
<dbReference type="CDD" id="cd00093">
    <property type="entry name" value="HTH_XRE"/>
    <property type="match status" value="1"/>
</dbReference>
<dbReference type="CDD" id="cd06529">
    <property type="entry name" value="S24_LexA-like"/>
    <property type="match status" value="1"/>
</dbReference>
<evidence type="ECO:0000313" key="5">
    <source>
        <dbReference type="EMBL" id="DAF53766.1"/>
    </source>
</evidence>
<dbReference type="PANTHER" id="PTHR40661">
    <property type="match status" value="1"/>
</dbReference>